<evidence type="ECO:0000313" key="2">
    <source>
        <dbReference type="Proteomes" id="UP001165297"/>
    </source>
</evidence>
<dbReference type="Proteomes" id="UP001165297">
    <property type="component" value="Unassembled WGS sequence"/>
</dbReference>
<proteinExistence type="predicted"/>
<gene>
    <name evidence="1" type="ORF">LGH70_15360</name>
</gene>
<dbReference type="RefSeq" id="WP_226187296.1">
    <property type="nucleotide sequence ID" value="NZ_JAJADQ010000008.1"/>
</dbReference>
<sequence>MKVELIPVVEVDTRIEAVAFASATPFSPGLPFYRTTDLTPSAVLALTKAHLQSYFAGTSTLEEQLSLYGGYVLRIDGQNALFPQCCGQLADIIYWKHVAKCGTDAYYEGHPAPVATFTPDEVILHCHNEHEAFYPNTAPEIRLNRQALAAAYDKAVQELGILAAPITQVGKELGLPVEDLAQMLIFHNPEMPDERP</sequence>
<protein>
    <submittedName>
        <fullName evidence="1">Uncharacterized protein</fullName>
    </submittedName>
</protein>
<organism evidence="1 2">
    <name type="scientific">Hymenobacter nitidus</name>
    <dbReference type="NCBI Taxonomy" id="2880929"/>
    <lineage>
        <taxon>Bacteria</taxon>
        <taxon>Pseudomonadati</taxon>
        <taxon>Bacteroidota</taxon>
        <taxon>Cytophagia</taxon>
        <taxon>Cytophagales</taxon>
        <taxon>Hymenobacteraceae</taxon>
        <taxon>Hymenobacter</taxon>
    </lineage>
</organism>
<reference evidence="1" key="1">
    <citation type="submission" date="2021-10" db="EMBL/GenBank/DDBJ databases">
        <authorList>
            <person name="Dean J.D."/>
            <person name="Kim M.K."/>
            <person name="Newey C.N."/>
            <person name="Stoker T.S."/>
            <person name="Thompson D.W."/>
            <person name="Grose J.H."/>
        </authorList>
    </citation>
    <scope>NUCLEOTIDE SEQUENCE</scope>
    <source>
        <strain evidence="1">BT635</strain>
    </source>
</reference>
<name>A0ABS8AEY3_9BACT</name>
<keyword evidence="2" id="KW-1185">Reference proteome</keyword>
<dbReference type="EMBL" id="JAJADQ010000008">
    <property type="protein sequence ID" value="MCB2378978.1"/>
    <property type="molecule type" value="Genomic_DNA"/>
</dbReference>
<evidence type="ECO:0000313" key="1">
    <source>
        <dbReference type="EMBL" id="MCB2378978.1"/>
    </source>
</evidence>
<comment type="caution">
    <text evidence="1">The sequence shown here is derived from an EMBL/GenBank/DDBJ whole genome shotgun (WGS) entry which is preliminary data.</text>
</comment>
<accession>A0ABS8AEY3</accession>